<proteinExistence type="predicted"/>
<feature type="compositionally biased region" description="Acidic residues" evidence="1">
    <location>
        <begin position="231"/>
        <end position="247"/>
    </location>
</feature>
<dbReference type="RefSeq" id="WP_013483307.1">
    <property type="nucleotide sequence ID" value="NC_014824.1"/>
</dbReference>
<evidence type="ECO:0000313" key="4">
    <source>
        <dbReference type="Proteomes" id="UP000006919"/>
    </source>
</evidence>
<keyword evidence="3" id="KW-0614">Plasmid</keyword>
<protein>
    <recommendedName>
        <fullName evidence="5">Flp pilus assembly protein CpaB</fullName>
    </recommendedName>
</protein>
<evidence type="ECO:0000256" key="1">
    <source>
        <dbReference type="SAM" id="MobiDB-lite"/>
    </source>
</evidence>
<accession>E6UJB1</accession>
<dbReference type="AlphaFoldDB" id="E6UJB1"/>
<dbReference type="OrthoDB" id="163768at2"/>
<keyword evidence="2" id="KW-0472">Membrane</keyword>
<reference evidence="4" key="1">
    <citation type="journal article" date="2011" name="J. Bacteriol.">
        <title>Complete genome of the cellulolytic ruminal bacterium Ruminococcus albus 7.</title>
        <authorList>
            <person name="Suen G."/>
            <person name="Stevenson D.M."/>
            <person name="Bruce D.C."/>
            <person name="Chertkov O."/>
            <person name="Copeland A."/>
            <person name="Cheng J.F."/>
            <person name="Detter C."/>
            <person name="Detter J.C."/>
            <person name="Goodwin L.A."/>
            <person name="Han C.S."/>
            <person name="Hauser L.J."/>
            <person name="Ivanova N.N."/>
            <person name="Kyrpides N.C."/>
            <person name="Land M.L."/>
            <person name="Lapidus A."/>
            <person name="Lucas S."/>
            <person name="Ovchinnikova G."/>
            <person name="Pitluck S."/>
            <person name="Tapia R."/>
            <person name="Woyke T."/>
            <person name="Boyum J."/>
            <person name="Mead D."/>
            <person name="Weimer P.J."/>
        </authorList>
    </citation>
    <scope>NUCLEOTIDE SEQUENCE [LARGE SCALE GENOMIC DNA]</scope>
    <source>
        <strain evidence="4">ATCC 27210 / DSM 20455 / JCM 14654 / NCDO 2250 / 7</strain>
        <plasmid evidence="4">pRUMAL01</plasmid>
    </source>
</reference>
<evidence type="ECO:0000313" key="3">
    <source>
        <dbReference type="EMBL" id="ADU23757.1"/>
    </source>
</evidence>
<keyword evidence="2" id="KW-0812">Transmembrane</keyword>
<dbReference type="Proteomes" id="UP000006919">
    <property type="component" value="Plasmid pRUMAL01"/>
</dbReference>
<name>E6UJB1_RUMA7</name>
<gene>
    <name evidence="3" type="ordered locus">Rumal_3294</name>
</gene>
<evidence type="ECO:0008006" key="5">
    <source>
        <dbReference type="Google" id="ProtNLM"/>
    </source>
</evidence>
<geneLocation type="plasmid" evidence="3 4">
    <name>pRUMAL01</name>
</geneLocation>
<feature type="transmembrane region" description="Helical" evidence="2">
    <location>
        <begin position="7"/>
        <end position="26"/>
    </location>
</feature>
<sequence precursor="true">MSKSHKITILLILAVISAIVTGTLIYKYCNSTKGFIYVFNDDYKAGAKIEKSMLSPMKVDDQIIKTGQKGGLESYYITGENYSKVVERNEYLLNDVVKNQPLTLVDLAMTSGSSIERSLSGNGMAVTIPISGTAAVTDELRVGSVVNIYSSDASGTKLLFENMRIIARNNENSVSKVTFETSPDDTLDLINAANNKKLYFSLVSPVLDENAHSGYVVTEEEKEESIIINDNDPDYTEDVQIPEDNLPEDTSSK</sequence>
<evidence type="ECO:0000256" key="2">
    <source>
        <dbReference type="SAM" id="Phobius"/>
    </source>
</evidence>
<dbReference type="EMBL" id="CP002404">
    <property type="protein sequence ID" value="ADU23757.1"/>
    <property type="molecule type" value="Genomic_DNA"/>
</dbReference>
<organism evidence="3 4">
    <name type="scientific">Ruminococcus albus (strain ATCC 27210 / DSM 20455 / JCM 14654 / NCDO 2250 / 7)</name>
    <dbReference type="NCBI Taxonomy" id="697329"/>
    <lineage>
        <taxon>Bacteria</taxon>
        <taxon>Bacillati</taxon>
        <taxon>Bacillota</taxon>
        <taxon>Clostridia</taxon>
        <taxon>Eubacteriales</taxon>
        <taxon>Oscillospiraceae</taxon>
        <taxon>Ruminococcus</taxon>
    </lineage>
</organism>
<dbReference type="KEGG" id="ral:Rumal_3294"/>
<keyword evidence="2" id="KW-1133">Transmembrane helix</keyword>
<feature type="region of interest" description="Disordered" evidence="1">
    <location>
        <begin position="222"/>
        <end position="253"/>
    </location>
</feature>
<dbReference type="HOGENOM" id="CLU_1097888_0_0_9"/>